<keyword evidence="2" id="KW-1185">Reference proteome</keyword>
<sequence>MSRTEKNEMVDTATDLAKEYIKKYYNAEFVVRDYEITDRSVHSVLDLYGYVEGHEDETIVVEYNYKKKEITSATGPKWFIQSRNPKKTGN</sequence>
<dbReference type="Proteomes" id="UP000682811">
    <property type="component" value="Unassembled WGS sequence"/>
</dbReference>
<evidence type="ECO:0000313" key="1">
    <source>
        <dbReference type="EMBL" id="GIO48509.1"/>
    </source>
</evidence>
<dbReference type="EMBL" id="BORT01000014">
    <property type="protein sequence ID" value="GIO48509.1"/>
    <property type="molecule type" value="Genomic_DNA"/>
</dbReference>
<comment type="caution">
    <text evidence="1">The sequence shown here is derived from an EMBL/GenBank/DDBJ whole genome shotgun (WGS) entry which is preliminary data.</text>
</comment>
<protein>
    <submittedName>
        <fullName evidence="1">Uncharacterized protein</fullName>
    </submittedName>
</protein>
<reference evidence="1 2" key="1">
    <citation type="submission" date="2021-03" db="EMBL/GenBank/DDBJ databases">
        <title>Antimicrobial resistance genes in bacteria isolated from Japanese honey, and their potential for conferring macrolide and lincosamide resistance in the American foulbrood pathogen Paenibacillus larvae.</title>
        <authorList>
            <person name="Okamoto M."/>
            <person name="Kumagai M."/>
            <person name="Kanamori H."/>
            <person name="Takamatsu D."/>
        </authorList>
    </citation>
    <scope>NUCLEOTIDE SEQUENCE [LARGE SCALE GENOMIC DNA]</scope>
    <source>
        <strain evidence="1 2">J34TS1</strain>
    </source>
</reference>
<evidence type="ECO:0000313" key="2">
    <source>
        <dbReference type="Proteomes" id="UP000682811"/>
    </source>
</evidence>
<organism evidence="1 2">
    <name type="scientific">Paenibacillus azoreducens</name>
    <dbReference type="NCBI Taxonomy" id="116718"/>
    <lineage>
        <taxon>Bacteria</taxon>
        <taxon>Bacillati</taxon>
        <taxon>Bacillota</taxon>
        <taxon>Bacilli</taxon>
        <taxon>Bacillales</taxon>
        <taxon>Paenibacillaceae</taxon>
        <taxon>Paenibacillus</taxon>
    </lineage>
</organism>
<accession>A0A919YDL2</accession>
<dbReference type="RefSeq" id="WP_212979155.1">
    <property type="nucleotide sequence ID" value="NZ_AP025343.1"/>
</dbReference>
<dbReference type="AlphaFoldDB" id="A0A919YDL2"/>
<proteinExistence type="predicted"/>
<gene>
    <name evidence="1" type="ORF">J34TS1_32740</name>
</gene>
<name>A0A919YDL2_9BACL</name>